<evidence type="ECO:0000313" key="3">
    <source>
        <dbReference type="Proteomes" id="UP000293852"/>
    </source>
</evidence>
<proteinExistence type="predicted"/>
<gene>
    <name evidence="2" type="ORF">EV386_2787</name>
</gene>
<keyword evidence="3" id="KW-1185">Reference proteome</keyword>
<sequence length="148" mass="16262">MISHADAARRATMAPMNFVVRVLVTALALWVTSLVIPSHVDIVDDGTRGGTVLAVLAVALVFNLVNLVVKPVVKVLSLPLYLLTLGLFTLVVNAFMLWLTVWITDKSWFGDQPWGLDINGGFWWYVLAALVIAILQVVIGAFAPKRRH</sequence>
<evidence type="ECO:0000313" key="2">
    <source>
        <dbReference type="EMBL" id="RZS62454.1"/>
    </source>
</evidence>
<feature type="transmembrane region" description="Helical" evidence="1">
    <location>
        <begin position="81"/>
        <end position="102"/>
    </location>
</feature>
<dbReference type="InterPro" id="IPR007165">
    <property type="entry name" value="Phage_holin_4_2"/>
</dbReference>
<dbReference type="PANTHER" id="PTHR37309:SF1">
    <property type="entry name" value="SLR0284 PROTEIN"/>
    <property type="match status" value="1"/>
</dbReference>
<feature type="transmembrane region" description="Helical" evidence="1">
    <location>
        <begin position="49"/>
        <end position="69"/>
    </location>
</feature>
<evidence type="ECO:0000256" key="1">
    <source>
        <dbReference type="SAM" id="Phobius"/>
    </source>
</evidence>
<dbReference type="AlphaFoldDB" id="A0A4Q7M4F0"/>
<dbReference type="Pfam" id="PF04020">
    <property type="entry name" value="Phage_holin_4_2"/>
    <property type="match status" value="1"/>
</dbReference>
<dbReference type="PANTHER" id="PTHR37309">
    <property type="entry name" value="SLR0284 PROTEIN"/>
    <property type="match status" value="1"/>
</dbReference>
<keyword evidence="1" id="KW-1133">Transmembrane helix</keyword>
<accession>A0A4Q7M4F0</accession>
<feature type="transmembrane region" description="Helical" evidence="1">
    <location>
        <begin position="18"/>
        <end position="37"/>
    </location>
</feature>
<comment type="caution">
    <text evidence="2">The sequence shown here is derived from an EMBL/GenBank/DDBJ whole genome shotgun (WGS) entry which is preliminary data.</text>
</comment>
<name>A0A4Q7M4F0_9MICO</name>
<keyword evidence="1" id="KW-0472">Membrane</keyword>
<protein>
    <submittedName>
        <fullName evidence="2">Putative membrane protein</fullName>
    </submittedName>
</protein>
<dbReference type="Proteomes" id="UP000293852">
    <property type="component" value="Unassembled WGS sequence"/>
</dbReference>
<keyword evidence="1" id="KW-0812">Transmembrane</keyword>
<organism evidence="2 3">
    <name type="scientific">Xylanimonas ulmi</name>
    <dbReference type="NCBI Taxonomy" id="228973"/>
    <lineage>
        <taxon>Bacteria</taxon>
        <taxon>Bacillati</taxon>
        <taxon>Actinomycetota</taxon>
        <taxon>Actinomycetes</taxon>
        <taxon>Micrococcales</taxon>
        <taxon>Promicromonosporaceae</taxon>
        <taxon>Xylanimonas</taxon>
    </lineage>
</organism>
<dbReference type="EMBL" id="SGWX01000001">
    <property type="protein sequence ID" value="RZS62454.1"/>
    <property type="molecule type" value="Genomic_DNA"/>
</dbReference>
<feature type="transmembrane region" description="Helical" evidence="1">
    <location>
        <begin position="122"/>
        <end position="143"/>
    </location>
</feature>
<reference evidence="2 3" key="1">
    <citation type="submission" date="2019-02" db="EMBL/GenBank/DDBJ databases">
        <title>Sequencing the genomes of 1000 actinobacteria strains.</title>
        <authorList>
            <person name="Klenk H.-P."/>
        </authorList>
    </citation>
    <scope>NUCLEOTIDE SEQUENCE [LARGE SCALE GENOMIC DNA]</scope>
    <source>
        <strain evidence="2 3">DSM 16932</strain>
    </source>
</reference>